<gene>
    <name evidence="2" type="ORF">CCY01nite_04790</name>
</gene>
<dbReference type="Pfam" id="PF02469">
    <property type="entry name" value="Fasciclin"/>
    <property type="match status" value="1"/>
</dbReference>
<evidence type="ECO:0000313" key="3">
    <source>
        <dbReference type="Proteomes" id="UP000321436"/>
    </source>
</evidence>
<dbReference type="GO" id="GO:0031012">
    <property type="term" value="C:extracellular matrix"/>
    <property type="evidence" value="ECO:0007669"/>
    <property type="project" value="TreeGrafter"/>
</dbReference>
<dbReference type="GO" id="GO:0005615">
    <property type="term" value="C:extracellular space"/>
    <property type="evidence" value="ECO:0007669"/>
    <property type="project" value="TreeGrafter"/>
</dbReference>
<name>A0A512REU2_9BACT</name>
<accession>A0A512REU2</accession>
<dbReference type="EMBL" id="BKAU01000001">
    <property type="protein sequence ID" value="GEP94219.1"/>
    <property type="molecule type" value="Genomic_DNA"/>
</dbReference>
<dbReference type="GO" id="GO:0007155">
    <property type="term" value="P:cell adhesion"/>
    <property type="evidence" value="ECO:0007669"/>
    <property type="project" value="TreeGrafter"/>
</dbReference>
<protein>
    <recommendedName>
        <fullName evidence="1">FAS1 domain-containing protein</fullName>
    </recommendedName>
</protein>
<feature type="domain" description="FAS1" evidence="1">
    <location>
        <begin position="20"/>
        <end position="142"/>
    </location>
</feature>
<dbReference type="AlphaFoldDB" id="A0A512REU2"/>
<organism evidence="2 3">
    <name type="scientific">Chitinophaga cymbidii</name>
    <dbReference type="NCBI Taxonomy" id="1096750"/>
    <lineage>
        <taxon>Bacteria</taxon>
        <taxon>Pseudomonadati</taxon>
        <taxon>Bacteroidota</taxon>
        <taxon>Chitinophagia</taxon>
        <taxon>Chitinophagales</taxon>
        <taxon>Chitinophagaceae</taxon>
        <taxon>Chitinophaga</taxon>
    </lineage>
</organism>
<dbReference type="Proteomes" id="UP000321436">
    <property type="component" value="Unassembled WGS sequence"/>
</dbReference>
<dbReference type="SMART" id="SM00554">
    <property type="entry name" value="FAS1"/>
    <property type="match status" value="1"/>
</dbReference>
<dbReference type="GO" id="GO:0050839">
    <property type="term" value="F:cell adhesion molecule binding"/>
    <property type="evidence" value="ECO:0007669"/>
    <property type="project" value="TreeGrafter"/>
</dbReference>
<dbReference type="SUPFAM" id="SSF82153">
    <property type="entry name" value="FAS1 domain"/>
    <property type="match status" value="1"/>
</dbReference>
<comment type="caution">
    <text evidence="2">The sequence shown here is derived from an EMBL/GenBank/DDBJ whole genome shotgun (WGS) entry which is preliminary data.</text>
</comment>
<dbReference type="PANTHER" id="PTHR10900:SF77">
    <property type="entry name" value="FI19380P1"/>
    <property type="match status" value="1"/>
</dbReference>
<proteinExistence type="predicted"/>
<dbReference type="InterPro" id="IPR036378">
    <property type="entry name" value="FAS1_dom_sf"/>
</dbReference>
<evidence type="ECO:0000313" key="2">
    <source>
        <dbReference type="EMBL" id="GEP94219.1"/>
    </source>
</evidence>
<dbReference type="PANTHER" id="PTHR10900">
    <property type="entry name" value="PERIOSTIN-RELATED"/>
    <property type="match status" value="1"/>
</dbReference>
<reference evidence="2 3" key="1">
    <citation type="submission" date="2019-07" db="EMBL/GenBank/DDBJ databases">
        <title>Whole genome shotgun sequence of Chitinophaga cymbidii NBRC 109752.</title>
        <authorList>
            <person name="Hosoyama A."/>
            <person name="Uohara A."/>
            <person name="Ohji S."/>
            <person name="Ichikawa N."/>
        </authorList>
    </citation>
    <scope>NUCLEOTIDE SEQUENCE [LARGE SCALE GENOMIC DNA]</scope>
    <source>
        <strain evidence="2 3">NBRC 109752</strain>
    </source>
</reference>
<dbReference type="InterPro" id="IPR050904">
    <property type="entry name" value="Adhesion/Biosynth-related"/>
</dbReference>
<dbReference type="Gene3D" id="2.30.180.10">
    <property type="entry name" value="FAS1 domain"/>
    <property type="match status" value="1"/>
</dbReference>
<dbReference type="GO" id="GO:0030198">
    <property type="term" value="P:extracellular matrix organization"/>
    <property type="evidence" value="ECO:0007669"/>
    <property type="project" value="TreeGrafter"/>
</dbReference>
<keyword evidence="3" id="KW-1185">Reference proteome</keyword>
<dbReference type="InterPro" id="IPR000782">
    <property type="entry name" value="FAS1_domain"/>
</dbReference>
<sequence length="462" mass="51985">MVCGCKKWDDHNAITSEGLKQDLYEQISQDPSLSSFAELLEKSGYAEVIASSKTFTVFAPGNEALATLDPAIVNDPARLKRFVGNHIANQSWFTAPAGKTFNIEMLNGKYLRMQAKTVEDATITTADRYAKNGVIQVVDRMLPALDNTWEALENNTSIPAKQKAYMLSLFRNVFDVTNAEQIGVNPVTGEPIYRPGTDSIRTNIFWRNVHDLRDESRRFTLFVLEDAAWDTEVTKLNPFFVTGTADSTRDLSAWEVVKDFAVDSAYTLQTLPDTLTSVSGVRVPIEKAQIKQTILTSNGVIYVMGKIEVAPERKLLSFRIDAEFYRAQSVDKRGNTFFRDRFNPVTQLAFKDVLVFNHGTSRFNLSYRLQNMYSVKYKVYWVAVNDFQSNNFSQKLGIGTPDATLLDYVTVTPDNYEEVLVGEFTLDAFHPLLDIYLTAANTTNAANSALVCDYIRLEPSFN</sequence>
<dbReference type="PROSITE" id="PS50213">
    <property type="entry name" value="FAS1"/>
    <property type="match status" value="1"/>
</dbReference>
<evidence type="ECO:0000259" key="1">
    <source>
        <dbReference type="PROSITE" id="PS50213"/>
    </source>
</evidence>